<keyword evidence="3" id="KW-1185">Reference proteome</keyword>
<proteinExistence type="predicted"/>
<dbReference type="AlphaFoldDB" id="A0A5E4ZE43"/>
<feature type="transmembrane region" description="Helical" evidence="1">
    <location>
        <begin position="12"/>
        <end position="35"/>
    </location>
</feature>
<evidence type="ECO:0000313" key="3">
    <source>
        <dbReference type="Proteomes" id="UP000343317"/>
    </source>
</evidence>
<evidence type="ECO:0008006" key="4">
    <source>
        <dbReference type="Google" id="ProtNLM"/>
    </source>
</evidence>
<sequence>MRRMLEKRKALYRKFAVGSLCLLTIPALILLLSIYKGAGGAGLVPGIPIYLALLGGAIYQFRKELRELKWEEEGRVSNEAGCEPGKNEK</sequence>
<keyword evidence="1" id="KW-1133">Transmembrane helix</keyword>
<accession>A0A5E4ZE43</accession>
<feature type="transmembrane region" description="Helical" evidence="1">
    <location>
        <begin position="41"/>
        <end position="59"/>
    </location>
</feature>
<protein>
    <recommendedName>
        <fullName evidence="4">Transmembrane protein</fullName>
    </recommendedName>
</protein>
<name>A0A5E4ZE43_9BURK</name>
<dbReference type="Proteomes" id="UP000343317">
    <property type="component" value="Unassembled WGS sequence"/>
</dbReference>
<gene>
    <name evidence="2" type="ORF">PHO31112_05360</name>
</gene>
<evidence type="ECO:0000256" key="1">
    <source>
        <dbReference type="SAM" id="Phobius"/>
    </source>
</evidence>
<reference evidence="2 3" key="1">
    <citation type="submission" date="2019-08" db="EMBL/GenBank/DDBJ databases">
        <authorList>
            <person name="Peeters C."/>
        </authorList>
    </citation>
    <scope>NUCLEOTIDE SEQUENCE [LARGE SCALE GENOMIC DNA]</scope>
    <source>
        <strain evidence="2 3">LMG 31112</strain>
    </source>
</reference>
<dbReference type="EMBL" id="CABPSM010000035">
    <property type="protein sequence ID" value="VVE58685.1"/>
    <property type="molecule type" value="Genomic_DNA"/>
</dbReference>
<evidence type="ECO:0000313" key="2">
    <source>
        <dbReference type="EMBL" id="VVE58685.1"/>
    </source>
</evidence>
<organism evidence="2 3">
    <name type="scientific">Pandoraea horticolens</name>
    <dbReference type="NCBI Taxonomy" id="2508298"/>
    <lineage>
        <taxon>Bacteria</taxon>
        <taxon>Pseudomonadati</taxon>
        <taxon>Pseudomonadota</taxon>
        <taxon>Betaproteobacteria</taxon>
        <taxon>Burkholderiales</taxon>
        <taxon>Burkholderiaceae</taxon>
        <taxon>Pandoraea</taxon>
    </lineage>
</organism>
<keyword evidence="1" id="KW-0812">Transmembrane</keyword>
<keyword evidence="1" id="KW-0472">Membrane</keyword>